<sequence length="190" mass="21522">MRFRFLGDVDCPDWLLTEIYNISQMPSTKMKDLGLVVIKSIAEEDFDMEKLEKLSADLNIESDDFKALFAALDMIFSSSTRNSVSPSDLNSELQQLGLPREHSGMISRLYTDHCQDMSVTLNRQSLRLSKLVCVEVKTTENPSPFAKVAFKTKILGNKEKETLVNIPKTGLQELLTDLRGARNMMEQILN</sequence>
<comment type="caution">
    <text evidence="1">The sequence shown here is derived from an EMBL/GenBank/DDBJ whole genome shotgun (WGS) entry which is preliminary data.</text>
</comment>
<evidence type="ECO:0000313" key="2">
    <source>
        <dbReference type="Proteomes" id="UP001239111"/>
    </source>
</evidence>
<name>A0ACC2PZN3_9HYME</name>
<evidence type="ECO:0000313" key="1">
    <source>
        <dbReference type="EMBL" id="KAJ8688114.1"/>
    </source>
</evidence>
<keyword evidence="2" id="KW-1185">Reference proteome</keyword>
<protein>
    <submittedName>
        <fullName evidence="1">Uncharacterized protein</fullName>
    </submittedName>
</protein>
<reference evidence="1" key="1">
    <citation type="submission" date="2023-04" db="EMBL/GenBank/DDBJ databases">
        <title>A chromosome-level genome assembly of the parasitoid wasp Eretmocerus hayati.</title>
        <authorList>
            <person name="Zhong Y."/>
            <person name="Liu S."/>
            <person name="Liu Y."/>
        </authorList>
    </citation>
    <scope>NUCLEOTIDE SEQUENCE</scope>
    <source>
        <strain evidence="1">ZJU_SS_LIU_2023</strain>
    </source>
</reference>
<dbReference type="Proteomes" id="UP001239111">
    <property type="component" value="Chromosome 1"/>
</dbReference>
<organism evidence="1 2">
    <name type="scientific">Eretmocerus hayati</name>
    <dbReference type="NCBI Taxonomy" id="131215"/>
    <lineage>
        <taxon>Eukaryota</taxon>
        <taxon>Metazoa</taxon>
        <taxon>Ecdysozoa</taxon>
        <taxon>Arthropoda</taxon>
        <taxon>Hexapoda</taxon>
        <taxon>Insecta</taxon>
        <taxon>Pterygota</taxon>
        <taxon>Neoptera</taxon>
        <taxon>Endopterygota</taxon>
        <taxon>Hymenoptera</taxon>
        <taxon>Apocrita</taxon>
        <taxon>Proctotrupomorpha</taxon>
        <taxon>Chalcidoidea</taxon>
        <taxon>Aphelinidae</taxon>
        <taxon>Aphelininae</taxon>
        <taxon>Eretmocerus</taxon>
    </lineage>
</organism>
<proteinExistence type="predicted"/>
<dbReference type="EMBL" id="CM056741">
    <property type="protein sequence ID" value="KAJ8688114.1"/>
    <property type="molecule type" value="Genomic_DNA"/>
</dbReference>
<accession>A0ACC2PZN3</accession>
<gene>
    <name evidence="1" type="ORF">QAD02_023909</name>
</gene>